<evidence type="ECO:0000313" key="1">
    <source>
        <dbReference type="EMBL" id="CAH2409346.1"/>
    </source>
</evidence>
<accession>A0ABN8KHT4</accession>
<evidence type="ECO:0000313" key="2">
    <source>
        <dbReference type="Proteomes" id="UP001153050"/>
    </source>
</evidence>
<comment type="caution">
    <text evidence="1">The sequence shown here is derived from an EMBL/GenBank/DDBJ whole genome shotgun (WGS) entry which is preliminary data.</text>
</comment>
<reference evidence="1 2" key="1">
    <citation type="submission" date="2022-03" db="EMBL/GenBank/DDBJ databases">
        <authorList>
            <person name="Brunel B."/>
        </authorList>
    </citation>
    <scope>NUCLEOTIDE SEQUENCE [LARGE SCALE GENOMIC DNA]</scope>
    <source>
        <strain evidence="1">STM5069sample</strain>
    </source>
</reference>
<protein>
    <submittedName>
        <fullName evidence="1">Uncharacterized protein</fullName>
    </submittedName>
</protein>
<name>A0ABN8KHT4_9HYPH</name>
<sequence>MLLSKATSCILVCHSQRGDRVDLKKKSALSGRGLTRFVRLKLAATCERVDHGRRATRGACQRTARRCRALLDRG</sequence>
<dbReference type="EMBL" id="CAKXZT010000180">
    <property type="protein sequence ID" value="CAH2409346.1"/>
    <property type="molecule type" value="Genomic_DNA"/>
</dbReference>
<proteinExistence type="predicted"/>
<keyword evidence="2" id="KW-1185">Reference proteome</keyword>
<dbReference type="Proteomes" id="UP001153050">
    <property type="component" value="Unassembled WGS sequence"/>
</dbReference>
<organism evidence="1 2">
    <name type="scientific">Mesorhizobium escarrei</name>
    <dbReference type="NCBI Taxonomy" id="666018"/>
    <lineage>
        <taxon>Bacteria</taxon>
        <taxon>Pseudomonadati</taxon>
        <taxon>Pseudomonadota</taxon>
        <taxon>Alphaproteobacteria</taxon>
        <taxon>Hyphomicrobiales</taxon>
        <taxon>Phyllobacteriaceae</taxon>
        <taxon>Mesorhizobium</taxon>
    </lineage>
</organism>
<gene>
    <name evidence="1" type="ORF">MES5069_800025</name>
</gene>